<feature type="binding site" evidence="12">
    <location>
        <position position="453"/>
    </location>
    <ligand>
        <name>ATP</name>
        <dbReference type="ChEBI" id="CHEBI:30616"/>
    </ligand>
</feature>
<evidence type="ECO:0000313" key="18">
    <source>
        <dbReference type="EMBL" id="GAU18809.1"/>
    </source>
</evidence>
<keyword evidence="5 14" id="KW-0812">Transmembrane</keyword>
<dbReference type="EMBL" id="DF973189">
    <property type="protein sequence ID" value="GAU18809.1"/>
    <property type="molecule type" value="Genomic_DNA"/>
</dbReference>
<dbReference type="InterPro" id="IPR017441">
    <property type="entry name" value="Protein_kinase_ATP_BS"/>
</dbReference>
<dbReference type="Gene3D" id="3.30.200.20">
    <property type="entry name" value="Phosphorylase Kinase, domain 1"/>
    <property type="match status" value="1"/>
</dbReference>
<keyword evidence="6" id="KW-0677">Repeat</keyword>
<dbReference type="GO" id="GO:0016020">
    <property type="term" value="C:membrane"/>
    <property type="evidence" value="ECO:0007669"/>
    <property type="project" value="UniProtKB-SubCell"/>
</dbReference>
<dbReference type="AlphaFoldDB" id="A0A2Z6LLL3"/>
<dbReference type="PROSITE" id="PS50404">
    <property type="entry name" value="GST_NTER"/>
    <property type="match status" value="1"/>
</dbReference>
<keyword evidence="8 12" id="KW-0067">ATP-binding</keyword>
<dbReference type="SFLD" id="SFLDS00019">
    <property type="entry name" value="Glutathione_Transferase_(cytos"/>
    <property type="match status" value="1"/>
</dbReference>
<dbReference type="Gene3D" id="1.10.510.10">
    <property type="entry name" value="Transferase(Phosphotransferase) domain 1"/>
    <property type="match status" value="1"/>
</dbReference>
<dbReference type="GO" id="GO:0004364">
    <property type="term" value="F:glutathione transferase activity"/>
    <property type="evidence" value="ECO:0007669"/>
    <property type="project" value="UniProtKB-EC"/>
</dbReference>
<feature type="compositionally biased region" description="Low complexity" evidence="13">
    <location>
        <begin position="375"/>
        <end position="388"/>
    </location>
</feature>
<keyword evidence="9 14" id="KW-1133">Transmembrane helix</keyword>
<dbReference type="Pfam" id="PF00069">
    <property type="entry name" value="Pkinase"/>
    <property type="match status" value="1"/>
</dbReference>
<evidence type="ECO:0000256" key="3">
    <source>
        <dbReference type="ARBA" id="ARBA00022614"/>
    </source>
</evidence>
<feature type="domain" description="GST C-terminal" evidence="17">
    <location>
        <begin position="88"/>
        <end position="207"/>
    </location>
</feature>
<dbReference type="CDD" id="cd03185">
    <property type="entry name" value="GST_C_Tau"/>
    <property type="match status" value="1"/>
</dbReference>
<evidence type="ECO:0000256" key="14">
    <source>
        <dbReference type="SAM" id="Phobius"/>
    </source>
</evidence>
<evidence type="ECO:0000256" key="6">
    <source>
        <dbReference type="ARBA" id="ARBA00022737"/>
    </source>
</evidence>
<comment type="subcellular location">
    <subcellularLocation>
        <location evidence="1">Membrane</location>
    </subcellularLocation>
</comment>
<reference evidence="19" key="1">
    <citation type="journal article" date="2017" name="Front. Plant Sci.">
        <title>Climate Clever Clovers: New Paradigm to Reduce the Environmental Footprint of Ruminants by Breeding Low Methanogenic Forages Utilizing Haplotype Variation.</title>
        <authorList>
            <person name="Kaur P."/>
            <person name="Appels R."/>
            <person name="Bayer P.E."/>
            <person name="Keeble-Gagnere G."/>
            <person name="Wang J."/>
            <person name="Hirakawa H."/>
            <person name="Shirasawa K."/>
            <person name="Vercoe P."/>
            <person name="Stefanova K."/>
            <person name="Durmic Z."/>
            <person name="Nichols P."/>
            <person name="Revell C."/>
            <person name="Isobe S.N."/>
            <person name="Edwards D."/>
            <person name="Erskine W."/>
        </authorList>
    </citation>
    <scope>NUCLEOTIDE SEQUENCE [LARGE SCALE GENOMIC DNA]</scope>
    <source>
        <strain evidence="19">cv. Daliak</strain>
    </source>
</reference>
<feature type="transmembrane region" description="Helical" evidence="14">
    <location>
        <begin position="336"/>
        <end position="358"/>
    </location>
</feature>
<evidence type="ECO:0000256" key="7">
    <source>
        <dbReference type="ARBA" id="ARBA00022741"/>
    </source>
</evidence>
<dbReference type="SUPFAM" id="SSF52058">
    <property type="entry name" value="L domain-like"/>
    <property type="match status" value="1"/>
</dbReference>
<evidence type="ECO:0000259" key="15">
    <source>
        <dbReference type="PROSITE" id="PS50011"/>
    </source>
</evidence>
<evidence type="ECO:0000256" key="13">
    <source>
        <dbReference type="SAM" id="MobiDB-lite"/>
    </source>
</evidence>
<dbReference type="InterPro" id="IPR045074">
    <property type="entry name" value="GST_C_Tau"/>
</dbReference>
<dbReference type="Pfam" id="PF02798">
    <property type="entry name" value="GST_N"/>
    <property type="match status" value="1"/>
</dbReference>
<evidence type="ECO:0000256" key="11">
    <source>
        <dbReference type="ARBA" id="ARBA00047960"/>
    </source>
</evidence>
<evidence type="ECO:0000256" key="2">
    <source>
        <dbReference type="ARBA" id="ARBA00012452"/>
    </source>
</evidence>
<dbReference type="SMART" id="SM00220">
    <property type="entry name" value="S_TKc"/>
    <property type="match status" value="1"/>
</dbReference>
<feature type="region of interest" description="Disordered" evidence="13">
    <location>
        <begin position="368"/>
        <end position="388"/>
    </location>
</feature>
<dbReference type="Pfam" id="PF00560">
    <property type="entry name" value="LRR_1"/>
    <property type="match status" value="1"/>
</dbReference>
<dbReference type="PANTHER" id="PTHR48007:SF71">
    <property type="entry name" value="LRR RECEPTOR-LIKE KINASE"/>
    <property type="match status" value="1"/>
</dbReference>
<evidence type="ECO:0000256" key="8">
    <source>
        <dbReference type="ARBA" id="ARBA00022840"/>
    </source>
</evidence>
<evidence type="ECO:0000256" key="5">
    <source>
        <dbReference type="ARBA" id="ARBA00022692"/>
    </source>
</evidence>
<dbReference type="InterPro" id="IPR010987">
    <property type="entry name" value="Glutathione-S-Trfase_C-like"/>
</dbReference>
<evidence type="ECO:0000313" key="19">
    <source>
        <dbReference type="Proteomes" id="UP000242715"/>
    </source>
</evidence>
<dbReference type="SUPFAM" id="SSF47616">
    <property type="entry name" value="GST C-terminal domain-like"/>
    <property type="match status" value="1"/>
</dbReference>
<sequence>MGNEDVKLLNFLLSPVGRRVEWALKLKGVNYEYLEEDIFNKSSLLMELNPVHKKVPVLVHGKKSIAESLIILEYIDETWKQYPLLPHHPYQRSHARFWAKLSDEKLAMGAWIALIKKGDGWENVLKETREVMEKLEEEIKGKKFFGGDNIGYLDLALGWITCWLPVWEEIGSLQDNLPPRDEMIAYCHRRIQQYHGCWGGGRRASPGWINTLDILNTVQPQLFQPRLRRLRRVVLAENGFKGHIPNSLAKLPRLNDVDLHGNSFDGNIPEFLQSDFRVFNLSNNQLEGTIPESLRNQDPSSFAGNKGLCGKPLSISCNQSQSREEEKDGEHKPPRVLISVIVFVIVLVLASILALLFIRYRRKKTAEKSKWNKENSQSQSQNTNSSIVSTSEAKSITIESKKNKDEDLNFVSSERVEFDLQDLLRASAEVLGSGSFGSTYKAMVLSGPVVVVKRFKHMNKVGKKEFYDHMRRLGSLTHPNLLPLVAFYYGKDEKLLIHDFAENGSLASHLHGKHGCELDWPTRLKIIKGVARGLAYLYREFPDEKLPHGHLKSSNVVLDHSFEPRLAEYGLVAVTDLKHAQQFMVGFKSPEVSQNEVPSEKSDVWCLGILILELLTGKFPANYLRHGKGATEDLAMWVESIVREGWSGEVLDKSIGGSRGEEGEMLKLLGIGLSCCEWSLENRFGWKEAVAKIEELKERDHVGVGVDQSQDSELSL</sequence>
<evidence type="ECO:0000256" key="4">
    <source>
        <dbReference type="ARBA" id="ARBA00022679"/>
    </source>
</evidence>
<dbReference type="Proteomes" id="UP000242715">
    <property type="component" value="Unassembled WGS sequence"/>
</dbReference>
<dbReference type="Gene3D" id="3.40.30.10">
    <property type="entry name" value="Glutaredoxin"/>
    <property type="match status" value="1"/>
</dbReference>
<dbReference type="SUPFAM" id="SSF52833">
    <property type="entry name" value="Thioredoxin-like"/>
    <property type="match status" value="1"/>
</dbReference>
<keyword evidence="3" id="KW-0433">Leucine-rich repeat</keyword>
<dbReference type="InterPro" id="IPR036282">
    <property type="entry name" value="Glutathione-S-Trfase_C_sf"/>
</dbReference>
<dbReference type="GO" id="GO:0006749">
    <property type="term" value="P:glutathione metabolic process"/>
    <property type="evidence" value="ECO:0007669"/>
    <property type="project" value="InterPro"/>
</dbReference>
<dbReference type="EC" id="2.5.1.18" evidence="2"/>
<dbReference type="Gene3D" id="3.80.10.10">
    <property type="entry name" value="Ribonuclease Inhibitor"/>
    <property type="match status" value="1"/>
</dbReference>
<keyword evidence="10 14" id="KW-0472">Membrane</keyword>
<feature type="domain" description="Protein kinase" evidence="15">
    <location>
        <begin position="425"/>
        <end position="704"/>
    </location>
</feature>
<dbReference type="FunFam" id="3.40.30.10:FF:000014">
    <property type="entry name" value="Tau class glutathione S-transferase"/>
    <property type="match status" value="1"/>
</dbReference>
<dbReference type="InterPro" id="IPR036249">
    <property type="entry name" value="Thioredoxin-like_sf"/>
</dbReference>
<accession>A0A2Z6LLL3</accession>
<keyword evidence="19" id="KW-1185">Reference proteome</keyword>
<keyword evidence="7 12" id="KW-0547">Nucleotide-binding</keyword>
<protein>
    <recommendedName>
        <fullName evidence="2">glutathione transferase</fullName>
        <ecNumber evidence="2">2.5.1.18</ecNumber>
    </recommendedName>
</protein>
<dbReference type="InterPro" id="IPR032675">
    <property type="entry name" value="LRR_dom_sf"/>
</dbReference>
<gene>
    <name evidence="18" type="ORF">TSUD_80980</name>
</gene>
<dbReference type="PANTHER" id="PTHR48007">
    <property type="entry name" value="LEUCINE-RICH REPEAT RECEPTOR-LIKE PROTEIN KINASE PXC1"/>
    <property type="match status" value="1"/>
</dbReference>
<organism evidence="18 19">
    <name type="scientific">Trifolium subterraneum</name>
    <name type="common">Subterranean clover</name>
    <dbReference type="NCBI Taxonomy" id="3900"/>
    <lineage>
        <taxon>Eukaryota</taxon>
        <taxon>Viridiplantae</taxon>
        <taxon>Streptophyta</taxon>
        <taxon>Embryophyta</taxon>
        <taxon>Tracheophyta</taxon>
        <taxon>Spermatophyta</taxon>
        <taxon>Magnoliopsida</taxon>
        <taxon>eudicotyledons</taxon>
        <taxon>Gunneridae</taxon>
        <taxon>Pentapetalae</taxon>
        <taxon>rosids</taxon>
        <taxon>fabids</taxon>
        <taxon>Fabales</taxon>
        <taxon>Fabaceae</taxon>
        <taxon>Papilionoideae</taxon>
        <taxon>50 kb inversion clade</taxon>
        <taxon>NPAAA clade</taxon>
        <taxon>Hologalegina</taxon>
        <taxon>IRL clade</taxon>
        <taxon>Trifolieae</taxon>
        <taxon>Trifolium</taxon>
    </lineage>
</organism>
<dbReference type="PROSITE" id="PS50405">
    <property type="entry name" value="GST_CTER"/>
    <property type="match status" value="1"/>
</dbReference>
<dbReference type="InterPro" id="IPR046959">
    <property type="entry name" value="PRK1-6/SRF4-like"/>
</dbReference>
<dbReference type="InterPro" id="IPR000719">
    <property type="entry name" value="Prot_kinase_dom"/>
</dbReference>
<dbReference type="InterPro" id="IPR011009">
    <property type="entry name" value="Kinase-like_dom_sf"/>
</dbReference>
<evidence type="ECO:0000259" key="16">
    <source>
        <dbReference type="PROSITE" id="PS50404"/>
    </source>
</evidence>
<dbReference type="GO" id="GO:0004672">
    <property type="term" value="F:protein kinase activity"/>
    <property type="evidence" value="ECO:0007669"/>
    <property type="project" value="InterPro"/>
</dbReference>
<dbReference type="FunFam" id="3.30.200.20:FF:000307">
    <property type="entry name" value="pollen receptor-like kinase 1"/>
    <property type="match status" value="1"/>
</dbReference>
<evidence type="ECO:0000256" key="10">
    <source>
        <dbReference type="ARBA" id="ARBA00023136"/>
    </source>
</evidence>
<dbReference type="CDD" id="cd03058">
    <property type="entry name" value="GST_N_Tau"/>
    <property type="match status" value="1"/>
</dbReference>
<dbReference type="SFLD" id="SFLDG01152">
    <property type="entry name" value="Main.3:_Omega-_and_Tau-like"/>
    <property type="match status" value="1"/>
</dbReference>
<evidence type="ECO:0000256" key="9">
    <source>
        <dbReference type="ARBA" id="ARBA00022989"/>
    </source>
</evidence>
<dbReference type="InterPro" id="IPR045073">
    <property type="entry name" value="Omega/Tau-like"/>
</dbReference>
<evidence type="ECO:0000256" key="1">
    <source>
        <dbReference type="ARBA" id="ARBA00004370"/>
    </source>
</evidence>
<name>A0A2Z6LLL3_TRISU</name>
<comment type="catalytic activity">
    <reaction evidence="11">
        <text>RX + glutathione = an S-substituted glutathione + a halide anion + H(+)</text>
        <dbReference type="Rhea" id="RHEA:16437"/>
        <dbReference type="ChEBI" id="CHEBI:15378"/>
        <dbReference type="ChEBI" id="CHEBI:16042"/>
        <dbReference type="ChEBI" id="CHEBI:17792"/>
        <dbReference type="ChEBI" id="CHEBI:57925"/>
        <dbReference type="ChEBI" id="CHEBI:90779"/>
        <dbReference type="EC" id="2.5.1.18"/>
    </reaction>
</comment>
<dbReference type="SFLD" id="SFLDG00358">
    <property type="entry name" value="Main_(cytGST)"/>
    <property type="match status" value="1"/>
</dbReference>
<dbReference type="InterPro" id="IPR040079">
    <property type="entry name" value="Glutathione_S-Trfase"/>
</dbReference>
<dbReference type="OrthoDB" id="418615at2759"/>
<dbReference type="PROSITE" id="PS50011">
    <property type="entry name" value="PROTEIN_KINASE_DOM"/>
    <property type="match status" value="1"/>
</dbReference>
<proteinExistence type="predicted"/>
<dbReference type="InterPro" id="IPR001611">
    <property type="entry name" value="Leu-rich_rpt"/>
</dbReference>
<keyword evidence="4" id="KW-0808">Transferase</keyword>
<evidence type="ECO:0000259" key="17">
    <source>
        <dbReference type="PROSITE" id="PS50405"/>
    </source>
</evidence>
<feature type="domain" description="GST N-terminal" evidence="16">
    <location>
        <begin position="4"/>
        <end position="83"/>
    </location>
</feature>
<dbReference type="SUPFAM" id="SSF56112">
    <property type="entry name" value="Protein kinase-like (PK-like)"/>
    <property type="match status" value="1"/>
</dbReference>
<evidence type="ECO:0000256" key="12">
    <source>
        <dbReference type="PROSITE-ProRule" id="PRU10141"/>
    </source>
</evidence>
<dbReference type="InterPro" id="IPR004045">
    <property type="entry name" value="Glutathione_S-Trfase_N"/>
</dbReference>
<dbReference type="PROSITE" id="PS00107">
    <property type="entry name" value="PROTEIN_KINASE_ATP"/>
    <property type="match status" value="1"/>
</dbReference>
<dbReference type="Gene3D" id="1.20.1050.10">
    <property type="match status" value="1"/>
</dbReference>
<dbReference type="GO" id="GO:0005524">
    <property type="term" value="F:ATP binding"/>
    <property type="evidence" value="ECO:0007669"/>
    <property type="project" value="UniProtKB-UniRule"/>
</dbReference>